<evidence type="ECO:0000256" key="2">
    <source>
        <dbReference type="ARBA" id="ARBA00022475"/>
    </source>
</evidence>
<keyword evidence="9 10" id="KW-0807">Transducer</keyword>
<dbReference type="EMBL" id="JARBDR010000141">
    <property type="protein sequence ID" value="KAJ8319980.1"/>
    <property type="molecule type" value="Genomic_DNA"/>
</dbReference>
<accession>A0ABQ9FW61</accession>
<keyword evidence="13" id="KW-1185">Reference proteome</keyword>
<dbReference type="PROSITE" id="PS50262">
    <property type="entry name" value="G_PROTEIN_RECEP_F1_2"/>
    <property type="match status" value="1"/>
</dbReference>
<dbReference type="Gene3D" id="1.20.1070.10">
    <property type="entry name" value="Rhodopsin 7-helix transmembrane proteins"/>
    <property type="match status" value="1"/>
</dbReference>
<feature type="transmembrane region" description="Helical" evidence="10">
    <location>
        <begin position="36"/>
        <end position="58"/>
    </location>
</feature>
<dbReference type="Proteomes" id="UP001217089">
    <property type="component" value="Unassembled WGS sequence"/>
</dbReference>
<proteinExistence type="inferred from homology"/>
<gene>
    <name evidence="12" type="ORF">KUTeg_001567</name>
</gene>
<feature type="transmembrane region" description="Helical" evidence="10">
    <location>
        <begin position="70"/>
        <end position="90"/>
    </location>
</feature>
<organism evidence="12 13">
    <name type="scientific">Tegillarca granosa</name>
    <name type="common">Malaysian cockle</name>
    <name type="synonym">Anadara granosa</name>
    <dbReference type="NCBI Taxonomy" id="220873"/>
    <lineage>
        <taxon>Eukaryota</taxon>
        <taxon>Metazoa</taxon>
        <taxon>Spiralia</taxon>
        <taxon>Lophotrochozoa</taxon>
        <taxon>Mollusca</taxon>
        <taxon>Bivalvia</taxon>
        <taxon>Autobranchia</taxon>
        <taxon>Pteriomorphia</taxon>
        <taxon>Arcoida</taxon>
        <taxon>Arcoidea</taxon>
        <taxon>Arcidae</taxon>
        <taxon>Tegillarca</taxon>
    </lineage>
</organism>
<feature type="transmembrane region" description="Helical" evidence="10">
    <location>
        <begin position="192"/>
        <end position="218"/>
    </location>
</feature>
<keyword evidence="3 10" id="KW-0812">Transmembrane</keyword>
<protein>
    <recommendedName>
        <fullName evidence="11">G-protein coupled receptors family 1 profile domain-containing protein</fullName>
    </recommendedName>
</protein>
<sequence>MASTEIAVIYSNVTVNNSVFNNTSKYRNESLALIEIAVQAAIFTVAFFGNAIVILTLCLRKKKLTQMHVLMIHLSVADLFVAFCNVLPQLIWDITDVFHGGDFLCRLVKYLQVVAIYASAYVLVVTALDRYIAICHPFLSQKWSSSRVHYMVIVAWVLSMLFSIPQVIIFSIQERQAGEYDCWATFYPNWTLQLYITCFTVSVYIAPTLILIVCYGLICYTVWRRGRVGENCSKRTWQSSDVRQSSGSAENQCLSSNGSVHLKREAGISRAKKRTIRLTLTVVLCYVICWSPFFISQMWAAYDENAPFKTNMYGNQSVA</sequence>
<keyword evidence="5 10" id="KW-0297">G-protein coupled receptor</keyword>
<comment type="caution">
    <text evidence="10">Lacks conserved residue(s) required for the propagation of feature annotation.</text>
</comment>
<comment type="subcellular location">
    <subcellularLocation>
        <location evidence="1 10">Cell membrane</location>
        <topology evidence="1 10">Multi-pass membrane protein</topology>
    </subcellularLocation>
</comment>
<evidence type="ECO:0000259" key="11">
    <source>
        <dbReference type="PROSITE" id="PS50262"/>
    </source>
</evidence>
<dbReference type="Pfam" id="PF00001">
    <property type="entry name" value="7tm_1"/>
    <property type="match status" value="1"/>
</dbReference>
<evidence type="ECO:0000256" key="6">
    <source>
        <dbReference type="ARBA" id="ARBA00023136"/>
    </source>
</evidence>
<dbReference type="PANTHER" id="PTHR24241">
    <property type="entry name" value="NEUROPEPTIDE RECEPTOR-RELATED G-PROTEIN COUPLED RECEPTOR"/>
    <property type="match status" value="1"/>
</dbReference>
<dbReference type="InterPro" id="IPR000276">
    <property type="entry name" value="GPCR_Rhodpsn"/>
</dbReference>
<evidence type="ECO:0000256" key="7">
    <source>
        <dbReference type="ARBA" id="ARBA00023170"/>
    </source>
</evidence>
<feature type="transmembrane region" description="Helical" evidence="10">
    <location>
        <begin position="278"/>
        <end position="302"/>
    </location>
</feature>
<dbReference type="PROSITE" id="PS00237">
    <property type="entry name" value="G_PROTEIN_RECEP_F1_1"/>
    <property type="match status" value="1"/>
</dbReference>
<evidence type="ECO:0000256" key="3">
    <source>
        <dbReference type="ARBA" id="ARBA00022692"/>
    </source>
</evidence>
<evidence type="ECO:0000256" key="1">
    <source>
        <dbReference type="ARBA" id="ARBA00004651"/>
    </source>
</evidence>
<keyword evidence="8 10" id="KW-0325">Glycoprotein</keyword>
<dbReference type="InterPro" id="IPR017452">
    <property type="entry name" value="GPCR_Rhodpsn_7TM"/>
</dbReference>
<dbReference type="PRINTS" id="PR00237">
    <property type="entry name" value="GPCRRHODOPSN"/>
</dbReference>
<evidence type="ECO:0000313" key="12">
    <source>
        <dbReference type="EMBL" id="KAJ8319980.1"/>
    </source>
</evidence>
<name>A0ABQ9FW61_TEGGR</name>
<comment type="caution">
    <text evidence="12">The sequence shown here is derived from an EMBL/GenBank/DDBJ whole genome shotgun (WGS) entry which is preliminary data.</text>
</comment>
<feature type="transmembrane region" description="Helical" evidence="10">
    <location>
        <begin position="148"/>
        <end position="172"/>
    </location>
</feature>
<evidence type="ECO:0000256" key="5">
    <source>
        <dbReference type="ARBA" id="ARBA00023040"/>
    </source>
</evidence>
<evidence type="ECO:0000256" key="8">
    <source>
        <dbReference type="ARBA" id="ARBA00023180"/>
    </source>
</evidence>
<keyword evidence="7 10" id="KW-0675">Receptor</keyword>
<feature type="domain" description="G-protein coupled receptors family 1 profile" evidence="11">
    <location>
        <begin position="49"/>
        <end position="319"/>
    </location>
</feature>
<evidence type="ECO:0000313" key="13">
    <source>
        <dbReference type="Proteomes" id="UP001217089"/>
    </source>
</evidence>
<comment type="similarity">
    <text evidence="10">Belongs to the G-protein coupled receptor 1 family. Vasopressin/oxytocin receptor subfamily.</text>
</comment>
<dbReference type="CDD" id="cd15196">
    <property type="entry name" value="7tmA_Vasopressin_Oxytocin"/>
    <property type="match status" value="1"/>
</dbReference>
<dbReference type="PRINTS" id="PR00896">
    <property type="entry name" value="VASOPRESSINR"/>
</dbReference>
<keyword evidence="4 10" id="KW-1133">Transmembrane helix</keyword>
<reference evidence="12 13" key="1">
    <citation type="submission" date="2022-12" db="EMBL/GenBank/DDBJ databases">
        <title>Chromosome-level genome of Tegillarca granosa.</title>
        <authorList>
            <person name="Kim J."/>
        </authorList>
    </citation>
    <scope>NUCLEOTIDE SEQUENCE [LARGE SCALE GENOMIC DNA]</scope>
    <source>
        <strain evidence="12">Teg-2019</strain>
        <tissue evidence="12">Adductor muscle</tissue>
    </source>
</reference>
<evidence type="ECO:0000256" key="9">
    <source>
        <dbReference type="ARBA" id="ARBA00023224"/>
    </source>
</evidence>
<evidence type="ECO:0000256" key="4">
    <source>
        <dbReference type="ARBA" id="ARBA00022989"/>
    </source>
</evidence>
<dbReference type="PANTHER" id="PTHR24241:SF161">
    <property type="entry name" value="G-PROTEIN COUPLED RECEPTORS FAMILY 1 PROFILE DOMAIN-CONTAINING PROTEIN"/>
    <property type="match status" value="1"/>
</dbReference>
<feature type="transmembrane region" description="Helical" evidence="10">
    <location>
        <begin position="110"/>
        <end position="128"/>
    </location>
</feature>
<dbReference type="SUPFAM" id="SSF81321">
    <property type="entry name" value="Family A G protein-coupled receptor-like"/>
    <property type="match status" value="1"/>
</dbReference>
<dbReference type="InterPro" id="IPR001817">
    <property type="entry name" value="Vasoprsn_rcpt"/>
</dbReference>
<keyword evidence="2" id="KW-1003">Cell membrane</keyword>
<evidence type="ECO:0000256" key="10">
    <source>
        <dbReference type="RuleBase" id="RU046427"/>
    </source>
</evidence>
<keyword evidence="6 10" id="KW-0472">Membrane</keyword>